<dbReference type="GO" id="GO:0016746">
    <property type="term" value="F:acyltransferase activity"/>
    <property type="evidence" value="ECO:0007669"/>
    <property type="project" value="UniProtKB-KW"/>
</dbReference>
<feature type="region of interest" description="Disordered" evidence="1">
    <location>
        <begin position="661"/>
        <end position="680"/>
    </location>
</feature>
<dbReference type="SUPFAM" id="SSF69593">
    <property type="entry name" value="Glycerol-3-phosphate (1)-acyltransferase"/>
    <property type="match status" value="2"/>
</dbReference>
<feature type="compositionally biased region" description="Low complexity" evidence="1">
    <location>
        <begin position="563"/>
        <end position="575"/>
    </location>
</feature>
<keyword evidence="5" id="KW-1185">Reference proteome</keyword>
<dbReference type="InterPro" id="IPR052744">
    <property type="entry name" value="GPAT/DAPAT"/>
</dbReference>
<dbReference type="Proteomes" id="UP001479436">
    <property type="component" value="Unassembled WGS sequence"/>
</dbReference>
<evidence type="ECO:0000256" key="1">
    <source>
        <dbReference type="SAM" id="MobiDB-lite"/>
    </source>
</evidence>
<evidence type="ECO:0000259" key="3">
    <source>
        <dbReference type="SMART" id="SM00563"/>
    </source>
</evidence>
<proteinExistence type="predicted"/>
<gene>
    <name evidence="4" type="primary">SCT1_3</name>
    <name evidence="4" type="ORF">K7432_003648</name>
</gene>
<name>A0ABR2W6S6_9FUNG</name>
<sequence length="680" mass="75958">MVFTIYNLALNLFWLIVKIFFRDISQRGAHKIPKNGPVFFVAGPHANQFLDPLLLLFHSPRPISFLMAASSMSRKYVGAFGRSINSIPVSRAQDYAKKGTGSIQLLDRYNDPTRITGIGTKFTSEIEIGGTIALPNSVGASVVDEIISDTELVVKKEFKELKALELLTASEGTKFKIIPHLDQSQVYKAVHDRLNEDGCVGIFPEGGSHDRAEMLPLKVGVAIMALGAMAENPGLNVKIVPCGLNYFHPHRFRSRAVVEFGDPLTIPRNLVEQFKEGGAAKREAIGKFMDTISNALKSVTINAPDYETLMVIQAGRRLYKPAHRKLRTTQVVNLTRKFVAGYLHFKDEPALKDFRNRVLAYNRLLRDHGLRDHQVKKMQMSFNRALLLFTSKLLTIGIMALIALPGAVLNAPIGIIAKIISNKKAKEALKNSTVKIAGRDVLATWKVLVGLFLIPTFYWIYTFIMLYVAIRLQWPLFWKIFAPILTFTLLPFISYASVRFGETGLDLFRSMRPLFFALFPGSNQRAKTLPVIREELSNDITLLINEFGPQLFPDFDPDRIANGSSPGTPGTPGTPKGRKAWIMSPMEFLNDSIFSWENVGENEIDDDVFFFRDGTDGKVKGKSRNGSSSVSRTGSHVDLTSLNLSFNPLTKRNKDTLEIPSMTFSNSKSSSTEYEEKKVI</sequence>
<feature type="transmembrane region" description="Helical" evidence="2">
    <location>
        <begin position="476"/>
        <end position="498"/>
    </location>
</feature>
<comment type="caution">
    <text evidence="4">The sequence shown here is derived from an EMBL/GenBank/DDBJ whole genome shotgun (WGS) entry which is preliminary data.</text>
</comment>
<feature type="region of interest" description="Disordered" evidence="1">
    <location>
        <begin position="558"/>
        <end position="578"/>
    </location>
</feature>
<dbReference type="EMBL" id="JASJQH010006989">
    <property type="protein sequence ID" value="KAK9721177.1"/>
    <property type="molecule type" value="Genomic_DNA"/>
</dbReference>
<evidence type="ECO:0000256" key="2">
    <source>
        <dbReference type="SAM" id="Phobius"/>
    </source>
</evidence>
<keyword evidence="2" id="KW-0472">Membrane</keyword>
<protein>
    <submittedName>
        <fullName evidence="4">Glycerol-3-phosphate/dihydroxyacetone phosphate acyltransferase</fullName>
    </submittedName>
</protein>
<evidence type="ECO:0000313" key="4">
    <source>
        <dbReference type="EMBL" id="KAK9721177.1"/>
    </source>
</evidence>
<feature type="domain" description="Phospholipid/glycerol acyltransferase" evidence="3">
    <location>
        <begin position="39"/>
        <end position="247"/>
    </location>
</feature>
<keyword evidence="4" id="KW-0808">Transferase</keyword>
<organism evidence="4 5">
    <name type="scientific">Basidiobolus ranarum</name>
    <dbReference type="NCBI Taxonomy" id="34480"/>
    <lineage>
        <taxon>Eukaryota</taxon>
        <taxon>Fungi</taxon>
        <taxon>Fungi incertae sedis</taxon>
        <taxon>Zoopagomycota</taxon>
        <taxon>Entomophthoromycotina</taxon>
        <taxon>Basidiobolomycetes</taxon>
        <taxon>Basidiobolales</taxon>
        <taxon>Basidiobolaceae</taxon>
        <taxon>Basidiobolus</taxon>
    </lineage>
</organism>
<dbReference type="CDD" id="cd07992">
    <property type="entry name" value="LPLAT_AAK14816-like"/>
    <property type="match status" value="1"/>
</dbReference>
<dbReference type="InterPro" id="IPR002123">
    <property type="entry name" value="Plipid/glycerol_acylTrfase"/>
</dbReference>
<dbReference type="Pfam" id="PF01553">
    <property type="entry name" value="Acyltransferase"/>
    <property type="match status" value="1"/>
</dbReference>
<dbReference type="PANTHER" id="PTHR31605">
    <property type="entry name" value="GLYCEROL-3-PHOSPHATE O-ACYLTRANSFERASE 1"/>
    <property type="match status" value="1"/>
</dbReference>
<keyword evidence="2" id="KW-1133">Transmembrane helix</keyword>
<accession>A0ABR2W6S6</accession>
<feature type="transmembrane region" description="Helical" evidence="2">
    <location>
        <begin position="447"/>
        <end position="469"/>
    </location>
</feature>
<dbReference type="PANTHER" id="PTHR31605:SF0">
    <property type="entry name" value="GLYCEROL-3-PHOSPHATE O-ACYLTRANSFERASE 1"/>
    <property type="match status" value="1"/>
</dbReference>
<keyword evidence="4" id="KW-0012">Acyltransferase</keyword>
<dbReference type="SMART" id="SM00563">
    <property type="entry name" value="PlsC"/>
    <property type="match status" value="1"/>
</dbReference>
<evidence type="ECO:0000313" key="5">
    <source>
        <dbReference type="Proteomes" id="UP001479436"/>
    </source>
</evidence>
<keyword evidence="2" id="KW-0812">Transmembrane</keyword>
<reference evidence="4 5" key="1">
    <citation type="submission" date="2023-04" db="EMBL/GenBank/DDBJ databases">
        <title>Genome of Basidiobolus ranarum AG-B5.</title>
        <authorList>
            <person name="Stajich J.E."/>
            <person name="Carter-House D."/>
            <person name="Gryganskyi A."/>
        </authorList>
    </citation>
    <scope>NUCLEOTIDE SEQUENCE [LARGE SCALE GENOMIC DNA]</scope>
    <source>
        <strain evidence="4 5">AG-B5</strain>
    </source>
</reference>